<feature type="compositionally biased region" description="Basic and acidic residues" evidence="1">
    <location>
        <begin position="267"/>
        <end position="282"/>
    </location>
</feature>
<accession>A0ABN7T469</accession>
<gene>
    <name evidence="2" type="ORF">OKIOD_LOCUS15265</name>
</gene>
<reference evidence="2 3" key="1">
    <citation type="submission" date="2021-04" db="EMBL/GenBank/DDBJ databases">
        <authorList>
            <person name="Bliznina A."/>
        </authorList>
    </citation>
    <scope>NUCLEOTIDE SEQUENCE [LARGE SCALE GENOMIC DNA]</scope>
</reference>
<feature type="compositionally biased region" description="Basic and acidic residues" evidence="1">
    <location>
        <begin position="239"/>
        <end position="250"/>
    </location>
</feature>
<feature type="region of interest" description="Disordered" evidence="1">
    <location>
        <begin position="239"/>
        <end position="282"/>
    </location>
</feature>
<evidence type="ECO:0000313" key="2">
    <source>
        <dbReference type="EMBL" id="CAG5112266.1"/>
    </source>
</evidence>
<organism evidence="2 3">
    <name type="scientific">Oikopleura dioica</name>
    <name type="common">Tunicate</name>
    <dbReference type="NCBI Taxonomy" id="34765"/>
    <lineage>
        <taxon>Eukaryota</taxon>
        <taxon>Metazoa</taxon>
        <taxon>Chordata</taxon>
        <taxon>Tunicata</taxon>
        <taxon>Appendicularia</taxon>
        <taxon>Copelata</taxon>
        <taxon>Oikopleuridae</taxon>
        <taxon>Oikopleura</taxon>
    </lineage>
</organism>
<dbReference type="Proteomes" id="UP001158576">
    <property type="component" value="Chromosome 2"/>
</dbReference>
<name>A0ABN7T469_OIKDI</name>
<evidence type="ECO:0000313" key="3">
    <source>
        <dbReference type="Proteomes" id="UP001158576"/>
    </source>
</evidence>
<proteinExistence type="predicted"/>
<keyword evidence="3" id="KW-1185">Reference proteome</keyword>
<dbReference type="EMBL" id="OU015567">
    <property type="protein sequence ID" value="CAG5112266.1"/>
    <property type="molecule type" value="Genomic_DNA"/>
</dbReference>
<sequence length="308" mass="35438">MKSEKSEFLQRLRAILLLEKNGASENTVIQLFHDVIGEDLRATVTGFGYSGISDPDFLDDHSDVIKECYGRYYGIALEVQMPLVSLINSTEKRVRTRSRQKGNHENVARILARIENTTHCSTNEGDQYSNVHAAGFDQIPGPAPFFNTGTPKEEQLINQKERKIILKESILEESMEAMAIGTTNALNENTENQEAKSELPRVGVIRVPITDEWSPHFDQYGCPTFYNYGTPKWQQELNREKAQKKKENPPKLEFPIDFEIENNVENEPQKPEKEKPRKIIKYDSKKRRKQLLDYHINLSRQLSVESLD</sequence>
<evidence type="ECO:0000256" key="1">
    <source>
        <dbReference type="SAM" id="MobiDB-lite"/>
    </source>
</evidence>
<protein>
    <submittedName>
        <fullName evidence="2">Oidioi.mRNA.OKI2018_I69.chr2.g6500.t1.cds</fullName>
    </submittedName>
</protein>